<dbReference type="RefSeq" id="WP_151167494.1">
    <property type="nucleotide sequence ID" value="NZ_WACR01000005.1"/>
</dbReference>
<keyword evidence="1" id="KW-0732">Signal</keyword>
<evidence type="ECO:0000313" key="2">
    <source>
        <dbReference type="EMBL" id="KAB1064382.1"/>
    </source>
</evidence>
<feature type="chain" id="PRO_5026957609" description="DUF2946 domain-containing protein" evidence="1">
    <location>
        <begin position="25"/>
        <end position="106"/>
    </location>
</feature>
<dbReference type="EMBL" id="WACR01000005">
    <property type="protein sequence ID" value="KAB1064382.1"/>
    <property type="molecule type" value="Genomic_DNA"/>
</dbReference>
<evidence type="ECO:0000256" key="1">
    <source>
        <dbReference type="SAM" id="SignalP"/>
    </source>
</evidence>
<dbReference type="AlphaFoldDB" id="A0A6N6M7A9"/>
<proteinExistence type="predicted"/>
<evidence type="ECO:0000313" key="3">
    <source>
        <dbReference type="Proteomes" id="UP000435357"/>
    </source>
</evidence>
<gene>
    <name evidence="2" type="ORF">F3059_06680</name>
</gene>
<dbReference type="InterPro" id="IPR046601">
    <property type="entry name" value="DUF6660"/>
</dbReference>
<dbReference type="Proteomes" id="UP000435357">
    <property type="component" value="Unassembled WGS sequence"/>
</dbReference>
<evidence type="ECO:0008006" key="4">
    <source>
        <dbReference type="Google" id="ProtNLM"/>
    </source>
</evidence>
<sequence length="106" mass="11867">MKVLAIILSAYLLLVAFIPCSDHAIGLQDEENVAHMNPIGNHDHHLPHSVDDCSPFCYCHCCLIDVSVPEMKTFDEPISYRATNSIMPIQNLKSGYLDSLFRPPQV</sequence>
<name>A0A6N6M7A9_9FLAO</name>
<reference evidence="2 3" key="1">
    <citation type="submission" date="2019-09" db="EMBL/GenBank/DDBJ databases">
        <title>Genomes of Cryomorphaceae.</title>
        <authorList>
            <person name="Bowman J.P."/>
        </authorList>
    </citation>
    <scope>NUCLEOTIDE SEQUENCE [LARGE SCALE GENOMIC DNA]</scope>
    <source>
        <strain evidence="2 3">KCTC 52047</strain>
    </source>
</reference>
<protein>
    <recommendedName>
        <fullName evidence="4">DUF2946 domain-containing protein</fullName>
    </recommendedName>
</protein>
<dbReference type="Pfam" id="PF20365">
    <property type="entry name" value="DUF6660"/>
    <property type="match status" value="1"/>
</dbReference>
<keyword evidence="3" id="KW-1185">Reference proteome</keyword>
<dbReference type="OrthoDB" id="997115at2"/>
<accession>A0A6N6M7A9</accession>
<organism evidence="2 3">
    <name type="scientific">Salibacter halophilus</name>
    <dbReference type="NCBI Taxonomy" id="1803916"/>
    <lineage>
        <taxon>Bacteria</taxon>
        <taxon>Pseudomonadati</taxon>
        <taxon>Bacteroidota</taxon>
        <taxon>Flavobacteriia</taxon>
        <taxon>Flavobacteriales</taxon>
        <taxon>Salibacteraceae</taxon>
        <taxon>Salibacter</taxon>
    </lineage>
</organism>
<comment type="caution">
    <text evidence="2">The sequence shown here is derived from an EMBL/GenBank/DDBJ whole genome shotgun (WGS) entry which is preliminary data.</text>
</comment>
<feature type="signal peptide" evidence="1">
    <location>
        <begin position="1"/>
        <end position="24"/>
    </location>
</feature>